<reference evidence="1 2" key="1">
    <citation type="submission" date="2021-06" db="EMBL/GenBank/DDBJ databases">
        <title>Caerostris extrusa draft genome.</title>
        <authorList>
            <person name="Kono N."/>
            <person name="Arakawa K."/>
        </authorList>
    </citation>
    <scope>NUCLEOTIDE SEQUENCE [LARGE SCALE GENOMIC DNA]</scope>
</reference>
<evidence type="ECO:0000313" key="1">
    <source>
        <dbReference type="EMBL" id="GIX68270.1"/>
    </source>
</evidence>
<organism evidence="1 2">
    <name type="scientific">Caerostris extrusa</name>
    <name type="common">Bark spider</name>
    <name type="synonym">Caerostris bankana</name>
    <dbReference type="NCBI Taxonomy" id="172846"/>
    <lineage>
        <taxon>Eukaryota</taxon>
        <taxon>Metazoa</taxon>
        <taxon>Ecdysozoa</taxon>
        <taxon>Arthropoda</taxon>
        <taxon>Chelicerata</taxon>
        <taxon>Arachnida</taxon>
        <taxon>Araneae</taxon>
        <taxon>Araneomorphae</taxon>
        <taxon>Entelegynae</taxon>
        <taxon>Araneoidea</taxon>
        <taxon>Araneidae</taxon>
        <taxon>Caerostris</taxon>
    </lineage>
</organism>
<dbReference type="Proteomes" id="UP001054945">
    <property type="component" value="Unassembled WGS sequence"/>
</dbReference>
<name>A0AAV4M8S3_CAEEX</name>
<gene>
    <name evidence="1" type="ORF">CEXT_507361</name>
</gene>
<sequence length="133" mass="15496">MVQPSDTLLDYPIPPATYPPRYLRADTEVKLKKLLRNSHASLLRYWDPLTISHVQFLFNLTNACLMTALQAPFANSVPGSPGQSTKWFDHRTPSWIIRFTLLLILRDTYAQTPRVRILFPLMDRKKIFIRKRG</sequence>
<proteinExistence type="predicted"/>
<dbReference type="AlphaFoldDB" id="A0AAV4M8S3"/>
<evidence type="ECO:0000313" key="2">
    <source>
        <dbReference type="Proteomes" id="UP001054945"/>
    </source>
</evidence>
<dbReference type="EMBL" id="BPLR01019472">
    <property type="protein sequence ID" value="GIX68270.1"/>
    <property type="molecule type" value="Genomic_DNA"/>
</dbReference>
<accession>A0AAV4M8S3</accession>
<comment type="caution">
    <text evidence="1">The sequence shown here is derived from an EMBL/GenBank/DDBJ whole genome shotgun (WGS) entry which is preliminary data.</text>
</comment>
<keyword evidence="2" id="KW-1185">Reference proteome</keyword>
<protein>
    <submittedName>
        <fullName evidence="1">Uncharacterized protein</fullName>
    </submittedName>
</protein>